<dbReference type="AlphaFoldDB" id="A0A026VU80"/>
<dbReference type="Proteomes" id="UP000053097">
    <property type="component" value="Unassembled WGS sequence"/>
</dbReference>
<dbReference type="PANTHER" id="PTHR33198:SF20">
    <property type="entry name" value="RETROTRANSPOSON GAG DOMAIN-CONTAINING PROTEIN"/>
    <property type="match status" value="1"/>
</dbReference>
<evidence type="ECO:0008006" key="3">
    <source>
        <dbReference type="Google" id="ProtNLM"/>
    </source>
</evidence>
<evidence type="ECO:0000313" key="2">
    <source>
        <dbReference type="Proteomes" id="UP000053097"/>
    </source>
</evidence>
<accession>A0A026VU80</accession>
<organism evidence="1 2">
    <name type="scientific">Ooceraea biroi</name>
    <name type="common">Clonal raider ant</name>
    <name type="synonym">Cerapachys biroi</name>
    <dbReference type="NCBI Taxonomy" id="2015173"/>
    <lineage>
        <taxon>Eukaryota</taxon>
        <taxon>Metazoa</taxon>
        <taxon>Ecdysozoa</taxon>
        <taxon>Arthropoda</taxon>
        <taxon>Hexapoda</taxon>
        <taxon>Insecta</taxon>
        <taxon>Pterygota</taxon>
        <taxon>Neoptera</taxon>
        <taxon>Endopterygota</taxon>
        <taxon>Hymenoptera</taxon>
        <taxon>Apocrita</taxon>
        <taxon>Aculeata</taxon>
        <taxon>Formicoidea</taxon>
        <taxon>Formicidae</taxon>
        <taxon>Dorylinae</taxon>
        <taxon>Ooceraea</taxon>
    </lineage>
</organism>
<feature type="non-terminal residue" evidence="1">
    <location>
        <position position="237"/>
    </location>
</feature>
<dbReference type="PANTHER" id="PTHR33198">
    <property type="entry name" value="ANK_REP_REGION DOMAIN-CONTAINING PROTEIN-RELATED"/>
    <property type="match status" value="1"/>
</dbReference>
<keyword evidence="2" id="KW-1185">Reference proteome</keyword>
<dbReference type="STRING" id="2015173.A0A026VU80"/>
<protein>
    <recommendedName>
        <fullName evidence="3">Retrotransposon gag domain-containing protein</fullName>
    </recommendedName>
</protein>
<proteinExistence type="predicted"/>
<evidence type="ECO:0000313" key="1">
    <source>
        <dbReference type="EMBL" id="EZA47292.1"/>
    </source>
</evidence>
<dbReference type="OrthoDB" id="7554393at2759"/>
<gene>
    <name evidence="1" type="ORF">X777_16444</name>
</gene>
<dbReference type="OMA" id="AKTCNFK"/>
<sequence length="237" mass="27535">MASNAHVIQAPGEFDFSRPETWPKWIKRFERYISVTGLSDKSEQDKINLLCYTMGEKSEEVMIQVMPSITASTRFAEVKAKFDAYFSPKRNVIFERYKFNSRVRETGETVDSFVTALHSLAETCEYGVLRNDLIRDRIVIGIRDTRASERLQLINDLTLEKALEIARQAEIQAKEGKTLRHATDEETEVNRVFQKRRNFRKQKSSEDTLRREEQTCGRCGYPNHTPDRKCPVLRSTC</sequence>
<reference evidence="1 2" key="1">
    <citation type="journal article" date="2014" name="Curr. Biol.">
        <title>The genome of the clonal raider ant Cerapachys biroi.</title>
        <authorList>
            <person name="Oxley P.R."/>
            <person name="Ji L."/>
            <person name="Fetter-Pruneda I."/>
            <person name="McKenzie S.K."/>
            <person name="Li C."/>
            <person name="Hu H."/>
            <person name="Zhang G."/>
            <person name="Kronauer D.J."/>
        </authorList>
    </citation>
    <scope>NUCLEOTIDE SEQUENCE [LARGE SCALE GENOMIC DNA]</scope>
</reference>
<dbReference type="EMBL" id="KK107895">
    <property type="protein sequence ID" value="EZA47292.1"/>
    <property type="molecule type" value="Genomic_DNA"/>
</dbReference>
<name>A0A026VU80_OOCBI</name>